<dbReference type="Pfam" id="PF04576">
    <property type="entry name" value="Zein-binding"/>
    <property type="match status" value="1"/>
</dbReference>
<evidence type="ECO:0000256" key="5">
    <source>
        <dbReference type="SAM" id="MobiDB-lite"/>
    </source>
</evidence>
<keyword evidence="4" id="KW-0472">Membrane</keyword>
<dbReference type="InterPro" id="IPR007656">
    <property type="entry name" value="GTD-bd"/>
</dbReference>
<evidence type="ECO:0000313" key="7">
    <source>
        <dbReference type="EMBL" id="KAF8665246.1"/>
    </source>
</evidence>
<organism evidence="7 8">
    <name type="scientific">Digitaria exilis</name>
    <dbReference type="NCBI Taxonomy" id="1010633"/>
    <lineage>
        <taxon>Eukaryota</taxon>
        <taxon>Viridiplantae</taxon>
        <taxon>Streptophyta</taxon>
        <taxon>Embryophyta</taxon>
        <taxon>Tracheophyta</taxon>
        <taxon>Spermatophyta</taxon>
        <taxon>Magnoliopsida</taxon>
        <taxon>Liliopsida</taxon>
        <taxon>Poales</taxon>
        <taxon>Poaceae</taxon>
        <taxon>PACMAD clade</taxon>
        <taxon>Panicoideae</taxon>
        <taxon>Panicodae</taxon>
        <taxon>Paniceae</taxon>
        <taxon>Anthephorinae</taxon>
        <taxon>Digitaria</taxon>
    </lineage>
</organism>
<feature type="domain" description="GTD-binding" evidence="6">
    <location>
        <begin position="45"/>
        <end position="88"/>
    </location>
</feature>
<proteinExistence type="predicted"/>
<comment type="subcellular location">
    <subcellularLocation>
        <location evidence="1">Membrane</location>
    </subcellularLocation>
</comment>
<evidence type="ECO:0000259" key="6">
    <source>
        <dbReference type="Pfam" id="PF04576"/>
    </source>
</evidence>
<accession>A0A835ALT9</accession>
<dbReference type="GO" id="GO:0080115">
    <property type="term" value="F:myosin XI tail binding"/>
    <property type="evidence" value="ECO:0007669"/>
    <property type="project" value="UniProtKB-ARBA"/>
</dbReference>
<feature type="compositionally biased region" description="Pro residues" evidence="5">
    <location>
        <begin position="104"/>
        <end position="113"/>
    </location>
</feature>
<sequence>MSSFFSSLLSLPAGGGPVHGTPSSYARAPVHLHAALHERPFSMDIQRIHGWQAAAMMEAREYHRYTEERPAHDCTEAAALRDMLDQHDIGMLGEGPQNTRQPSSPNPPQPPPHVAASITLSLTTTTKTTTYISDDIHSGMAKQAYEGRAHSGKHDVGAAACVTEQVAGRMGHMEAVAGAALAGGNRDGGAHPAMGLARGAGSGTGRWSKRVREAAWATCESTGRRKRKERKRESM</sequence>
<evidence type="ECO:0000313" key="8">
    <source>
        <dbReference type="Proteomes" id="UP000636709"/>
    </source>
</evidence>
<feature type="region of interest" description="Disordered" evidence="5">
    <location>
        <begin position="89"/>
        <end position="115"/>
    </location>
</feature>
<feature type="compositionally biased region" description="Basic residues" evidence="5">
    <location>
        <begin position="224"/>
        <end position="235"/>
    </location>
</feature>
<reference evidence="7" key="1">
    <citation type="submission" date="2020-07" db="EMBL/GenBank/DDBJ databases">
        <title>Genome sequence and genetic diversity analysis of an under-domesticated orphan crop, white fonio (Digitaria exilis).</title>
        <authorList>
            <person name="Bennetzen J.L."/>
            <person name="Chen S."/>
            <person name="Ma X."/>
            <person name="Wang X."/>
            <person name="Yssel A.E.J."/>
            <person name="Chaluvadi S.R."/>
            <person name="Johnson M."/>
            <person name="Gangashetty P."/>
            <person name="Hamidou F."/>
            <person name="Sanogo M.D."/>
            <person name="Zwaenepoel A."/>
            <person name="Wallace J."/>
            <person name="Van De Peer Y."/>
            <person name="Van Deynze A."/>
        </authorList>
    </citation>
    <scope>NUCLEOTIDE SEQUENCE</scope>
    <source>
        <tissue evidence="7">Leaves</tissue>
    </source>
</reference>
<keyword evidence="2" id="KW-0812">Transmembrane</keyword>
<keyword evidence="3" id="KW-1133">Transmembrane helix</keyword>
<evidence type="ECO:0000256" key="3">
    <source>
        <dbReference type="ARBA" id="ARBA00022989"/>
    </source>
</evidence>
<evidence type="ECO:0000256" key="2">
    <source>
        <dbReference type="ARBA" id="ARBA00022692"/>
    </source>
</evidence>
<evidence type="ECO:0000256" key="4">
    <source>
        <dbReference type="ARBA" id="ARBA00023136"/>
    </source>
</evidence>
<comment type="caution">
    <text evidence="7">The sequence shown here is derived from an EMBL/GenBank/DDBJ whole genome shotgun (WGS) entry which is preliminary data.</text>
</comment>
<keyword evidence="8" id="KW-1185">Reference proteome</keyword>
<dbReference type="EMBL" id="JACEFO010002331">
    <property type="protein sequence ID" value="KAF8665246.1"/>
    <property type="molecule type" value="Genomic_DNA"/>
</dbReference>
<feature type="region of interest" description="Disordered" evidence="5">
    <location>
        <begin position="194"/>
        <end position="235"/>
    </location>
</feature>
<dbReference type="AlphaFoldDB" id="A0A835ALT9"/>
<dbReference type="Proteomes" id="UP000636709">
    <property type="component" value="Unassembled WGS sequence"/>
</dbReference>
<name>A0A835ALT9_9POAL</name>
<protein>
    <recommendedName>
        <fullName evidence="6">GTD-binding domain-containing protein</fullName>
    </recommendedName>
</protein>
<dbReference type="GO" id="GO:0016020">
    <property type="term" value="C:membrane"/>
    <property type="evidence" value="ECO:0007669"/>
    <property type="project" value="UniProtKB-SubCell"/>
</dbReference>
<gene>
    <name evidence="7" type="ORF">HU200_054142</name>
</gene>
<evidence type="ECO:0000256" key="1">
    <source>
        <dbReference type="ARBA" id="ARBA00004370"/>
    </source>
</evidence>